<dbReference type="PROSITE" id="PS50990">
    <property type="entry name" value="PEPTIDASE_C39"/>
    <property type="match status" value="1"/>
</dbReference>
<evidence type="ECO:0000256" key="1">
    <source>
        <dbReference type="SAM" id="SignalP"/>
    </source>
</evidence>
<comment type="caution">
    <text evidence="3">The sequence shown here is derived from an EMBL/GenBank/DDBJ whole genome shotgun (WGS) entry which is preliminary data.</text>
</comment>
<name>A0ABW4MXZ7_9CAUL</name>
<feature type="chain" id="PRO_5046951689" evidence="1">
    <location>
        <begin position="27"/>
        <end position="236"/>
    </location>
</feature>
<dbReference type="RefSeq" id="WP_377280593.1">
    <property type="nucleotide sequence ID" value="NZ_JBHRSI010000001.1"/>
</dbReference>
<evidence type="ECO:0000313" key="4">
    <source>
        <dbReference type="Proteomes" id="UP001597237"/>
    </source>
</evidence>
<dbReference type="Proteomes" id="UP001597237">
    <property type="component" value="Unassembled WGS sequence"/>
</dbReference>
<dbReference type="EMBL" id="JBHUEY010000001">
    <property type="protein sequence ID" value="MFD1782348.1"/>
    <property type="molecule type" value="Genomic_DNA"/>
</dbReference>
<protein>
    <submittedName>
        <fullName evidence="3">C39 family peptidase</fullName>
    </submittedName>
</protein>
<evidence type="ECO:0000313" key="3">
    <source>
        <dbReference type="EMBL" id="MFD1782348.1"/>
    </source>
</evidence>
<feature type="signal peptide" evidence="1">
    <location>
        <begin position="1"/>
        <end position="26"/>
    </location>
</feature>
<gene>
    <name evidence="3" type="ORF">ACFSC0_02995</name>
</gene>
<dbReference type="Pfam" id="PF03412">
    <property type="entry name" value="Peptidase_C39"/>
    <property type="match status" value="1"/>
</dbReference>
<sequence length="236" mass="26131">MSKPHLIGLGAACAALALAAPVPAAAQVALFDRGSPLNVPVTTFRDIRFKTVVRQQYDYSCGSASLATLLRYHYGRPVGEAEIFKAMWDVGDQAKIQKVGFSLLDMKRYLESLGYKAEGYQISLAELLASKEPMITIIDLGDYRHFVVVKGARDGQVLVGDPAQGLRTYSAKEFTAIWQPVILTIEQAGRPPFNREAEWRPYGAFALDQRLPDDSLAALTRELPPRYQITPVFNLQ</sequence>
<evidence type="ECO:0000259" key="2">
    <source>
        <dbReference type="PROSITE" id="PS50990"/>
    </source>
</evidence>
<reference evidence="4" key="1">
    <citation type="journal article" date="2019" name="Int. J. Syst. Evol. Microbiol.">
        <title>The Global Catalogue of Microorganisms (GCM) 10K type strain sequencing project: providing services to taxonomists for standard genome sequencing and annotation.</title>
        <authorList>
            <consortium name="The Broad Institute Genomics Platform"/>
            <consortium name="The Broad Institute Genome Sequencing Center for Infectious Disease"/>
            <person name="Wu L."/>
            <person name="Ma J."/>
        </authorList>
    </citation>
    <scope>NUCLEOTIDE SEQUENCE [LARGE SCALE GENOMIC DNA]</scope>
    <source>
        <strain evidence="4">DFY28</strain>
    </source>
</reference>
<keyword evidence="4" id="KW-1185">Reference proteome</keyword>
<keyword evidence="1" id="KW-0732">Signal</keyword>
<proteinExistence type="predicted"/>
<dbReference type="InterPro" id="IPR005074">
    <property type="entry name" value="Peptidase_C39"/>
</dbReference>
<dbReference type="Gene3D" id="3.90.70.10">
    <property type="entry name" value="Cysteine proteinases"/>
    <property type="match status" value="1"/>
</dbReference>
<organism evidence="3 4">
    <name type="scientific">Phenylobacterium terrae</name>
    <dbReference type="NCBI Taxonomy" id="2665495"/>
    <lineage>
        <taxon>Bacteria</taxon>
        <taxon>Pseudomonadati</taxon>
        <taxon>Pseudomonadota</taxon>
        <taxon>Alphaproteobacteria</taxon>
        <taxon>Caulobacterales</taxon>
        <taxon>Caulobacteraceae</taxon>
        <taxon>Phenylobacterium</taxon>
    </lineage>
</organism>
<accession>A0ABW4MXZ7</accession>
<feature type="domain" description="Peptidase C39" evidence="2">
    <location>
        <begin position="55"/>
        <end position="185"/>
    </location>
</feature>
<dbReference type="CDD" id="cd02423">
    <property type="entry name" value="Peptidase_C39G"/>
    <property type="match status" value="1"/>
</dbReference>